<evidence type="ECO:0000313" key="18">
    <source>
        <dbReference type="EMBL" id="QJS09213.1"/>
    </source>
</evidence>
<dbReference type="Gene3D" id="3.30.450.40">
    <property type="match status" value="1"/>
</dbReference>
<dbReference type="PANTHER" id="PTHR43156">
    <property type="entry name" value="STAGE II SPORULATION PROTEIN E-RELATED"/>
    <property type="match status" value="1"/>
</dbReference>
<evidence type="ECO:0000256" key="15">
    <source>
        <dbReference type="ARBA" id="ARBA00081350"/>
    </source>
</evidence>
<dbReference type="GO" id="GO:0005524">
    <property type="term" value="F:ATP binding"/>
    <property type="evidence" value="ECO:0007669"/>
    <property type="project" value="UniProtKB-KW"/>
</dbReference>
<evidence type="ECO:0000256" key="7">
    <source>
        <dbReference type="ARBA" id="ARBA00022801"/>
    </source>
</evidence>
<dbReference type="EMBL" id="CP053189">
    <property type="protein sequence ID" value="QJS09213.1"/>
    <property type="molecule type" value="Genomic_DNA"/>
</dbReference>
<comment type="catalytic activity">
    <reaction evidence="12">
        <text>O-phospho-L-seryl-[protein] + H2O = L-seryl-[protein] + phosphate</text>
        <dbReference type="Rhea" id="RHEA:20629"/>
        <dbReference type="Rhea" id="RHEA-COMP:9863"/>
        <dbReference type="Rhea" id="RHEA-COMP:11604"/>
        <dbReference type="ChEBI" id="CHEBI:15377"/>
        <dbReference type="ChEBI" id="CHEBI:29999"/>
        <dbReference type="ChEBI" id="CHEBI:43474"/>
        <dbReference type="ChEBI" id="CHEBI:83421"/>
        <dbReference type="EC" id="3.1.3.16"/>
    </reaction>
</comment>
<dbReference type="EC" id="3.1.3.16" evidence="1"/>
<evidence type="ECO:0000256" key="9">
    <source>
        <dbReference type="ARBA" id="ARBA00022842"/>
    </source>
</evidence>
<evidence type="ECO:0000256" key="3">
    <source>
        <dbReference type="ARBA" id="ARBA00022679"/>
    </source>
</evidence>
<evidence type="ECO:0000256" key="1">
    <source>
        <dbReference type="ARBA" id="ARBA00013081"/>
    </source>
</evidence>
<dbReference type="Pfam" id="PF01590">
    <property type="entry name" value="GAF"/>
    <property type="match status" value="1"/>
</dbReference>
<feature type="domain" description="GAF" evidence="16">
    <location>
        <begin position="257"/>
        <end position="432"/>
    </location>
</feature>
<dbReference type="GO" id="GO:0046872">
    <property type="term" value="F:metal ion binding"/>
    <property type="evidence" value="ECO:0007669"/>
    <property type="project" value="UniProtKB-KW"/>
</dbReference>
<keyword evidence="19" id="KW-1185">Reference proteome</keyword>
<dbReference type="FunFam" id="3.30.450.40:FF:000035">
    <property type="entry name" value="PAS sensor protein"/>
    <property type="match status" value="1"/>
</dbReference>
<dbReference type="Pfam" id="PF08448">
    <property type="entry name" value="PAS_4"/>
    <property type="match status" value="1"/>
</dbReference>
<accession>A0A6M4PG17</accession>
<dbReference type="Proteomes" id="UP000502641">
    <property type="component" value="Chromosome"/>
</dbReference>
<dbReference type="Pfam" id="PF07228">
    <property type="entry name" value="SpoIIE"/>
    <property type="match status" value="1"/>
</dbReference>
<proteinExistence type="predicted"/>
<evidence type="ECO:0000256" key="6">
    <source>
        <dbReference type="ARBA" id="ARBA00022777"/>
    </source>
</evidence>
<keyword evidence="8" id="KW-0067">ATP-binding</keyword>
<keyword evidence="11" id="KW-0464">Manganese</keyword>
<evidence type="ECO:0000256" key="11">
    <source>
        <dbReference type="ARBA" id="ARBA00023211"/>
    </source>
</evidence>
<dbReference type="InterPro" id="IPR036457">
    <property type="entry name" value="PPM-type-like_dom_sf"/>
</dbReference>
<evidence type="ECO:0000259" key="17">
    <source>
        <dbReference type="SMART" id="SM00331"/>
    </source>
</evidence>
<dbReference type="GO" id="GO:0016301">
    <property type="term" value="F:kinase activity"/>
    <property type="evidence" value="ECO:0007669"/>
    <property type="project" value="UniProtKB-KW"/>
</dbReference>
<dbReference type="Gene3D" id="3.60.40.10">
    <property type="entry name" value="PPM-type phosphatase domain"/>
    <property type="match status" value="1"/>
</dbReference>
<feature type="domain" description="PPM-type phosphatase" evidence="17">
    <location>
        <begin position="453"/>
        <end position="673"/>
    </location>
</feature>
<dbReference type="InterPro" id="IPR013656">
    <property type="entry name" value="PAS_4"/>
</dbReference>
<keyword evidence="4" id="KW-0479">Metal-binding</keyword>
<name>A0A6M4PG17_9ACTN</name>
<protein>
    <recommendedName>
        <fullName evidence="1">protein-serine/threonine phosphatase</fullName>
        <ecNumber evidence="1">3.1.3.16</ecNumber>
    </recommendedName>
    <alternativeName>
        <fullName evidence="15">Protein-serine/threonine phosphatase</fullName>
    </alternativeName>
    <alternativeName>
        <fullName evidence="14">Serine/threonine-protein kinase</fullName>
    </alternativeName>
</protein>
<keyword evidence="2" id="KW-0597">Phosphoprotein</keyword>
<dbReference type="InterPro" id="IPR003018">
    <property type="entry name" value="GAF"/>
</dbReference>
<dbReference type="AlphaFoldDB" id="A0A6M4PG17"/>
<evidence type="ECO:0000313" key="19">
    <source>
        <dbReference type="Proteomes" id="UP000502641"/>
    </source>
</evidence>
<dbReference type="InterPro" id="IPR029016">
    <property type="entry name" value="GAF-like_dom_sf"/>
</dbReference>
<evidence type="ECO:0000256" key="12">
    <source>
        <dbReference type="ARBA" id="ARBA00047761"/>
    </source>
</evidence>
<keyword evidence="6" id="KW-0418">Kinase</keyword>
<dbReference type="RefSeq" id="WP_171151478.1">
    <property type="nucleotide sequence ID" value="NZ_CP053189.1"/>
</dbReference>
<organism evidence="18 19">
    <name type="scientific">Streptomyces argyrophylli</name>
    <dbReference type="NCBI Taxonomy" id="2726118"/>
    <lineage>
        <taxon>Bacteria</taxon>
        <taxon>Bacillati</taxon>
        <taxon>Actinomycetota</taxon>
        <taxon>Actinomycetes</taxon>
        <taxon>Kitasatosporales</taxon>
        <taxon>Streptomycetaceae</taxon>
        <taxon>Streptomyces</taxon>
    </lineage>
</organism>
<dbReference type="InterPro" id="IPR001932">
    <property type="entry name" value="PPM-type_phosphatase-like_dom"/>
</dbReference>
<keyword evidence="7" id="KW-0378">Hydrolase</keyword>
<dbReference type="GO" id="GO:0004722">
    <property type="term" value="F:protein serine/threonine phosphatase activity"/>
    <property type="evidence" value="ECO:0007669"/>
    <property type="project" value="UniProtKB-EC"/>
</dbReference>
<dbReference type="InterPro" id="IPR052016">
    <property type="entry name" value="Bact_Sigma-Reg"/>
</dbReference>
<keyword evidence="10" id="KW-0904">Protein phosphatase</keyword>
<dbReference type="SMART" id="SM00331">
    <property type="entry name" value="PP2C_SIG"/>
    <property type="match status" value="1"/>
</dbReference>
<evidence type="ECO:0000256" key="4">
    <source>
        <dbReference type="ARBA" id="ARBA00022723"/>
    </source>
</evidence>
<sequence>MSSDRAASSPAGGRAVEPGDVLAVLGAGMTVSVWTGAAERLWGYAAGQVLHRPAERLLVASAPGSPRVFAGGPWSGRARIRRRDGREATAYLRITPLDADGRAGWLVWGPSAYDRPGLDPAALDALVHHSPVSLALWDRESRCVWFNDSVHHQDLYGSEPELGGHVTDVVRARHPEFLERAMARVLRTGEPLLGHELWAAGTPSPGRRYRVDLIRLDGSDGRPLGVCSVAVRAGTGQGGGPLCLLNAAKSRIGTDLDPLVTSQSLAETAVPDLADYVTIDLVQPVPLDKEPLRRLKPTGSGIPGFYRAAAASIHDDLRESLWARGTPVYVPPSSPFTTVLEHRRSYFEPVLDTSPGTWLDEDPDRARVIHRTGMHSLMIVPLQARGTVLGIAVFVRSVNPVPFSAADLALAEELAARAALVIDNALRFTRGRTAALAIQRDLMPHHLSGGGTVEVATRYLPADTHGGVGGDWFDVIRLSDARVALVVGDVVGHGIHAAVTMGRLRATTRALSKLALPPDELLRLMDELAVEAARDRCDDGRSIPAAFGATCFYGVYDPATRRCTMSSAGHPPPAIISPDGSVDFADVPPGAPIGVGLGSYEAIEVDLPERSVVGLYSDGLIETDRDVDRGLERLRTALAGPVSSLDELCASVIDALVPDGPVDDDITLLLARTHPAAGRQGPAGA</sequence>
<dbReference type="Gene3D" id="3.30.450.20">
    <property type="entry name" value="PAS domain"/>
    <property type="match status" value="2"/>
</dbReference>
<evidence type="ECO:0000256" key="8">
    <source>
        <dbReference type="ARBA" id="ARBA00022840"/>
    </source>
</evidence>
<keyword evidence="9" id="KW-0460">Magnesium</keyword>
<dbReference type="InterPro" id="IPR035965">
    <property type="entry name" value="PAS-like_dom_sf"/>
</dbReference>
<dbReference type="SUPFAM" id="SSF55785">
    <property type="entry name" value="PYP-like sensor domain (PAS domain)"/>
    <property type="match status" value="2"/>
</dbReference>
<comment type="function">
    <text evidence="13">Primarily acts as an independent SigF regulator that is sensitive to the osmosensory signal, mediating the cross talk of PknD with the SigF regulon. Possesses both phosphatase and kinase activities. The kinase domain functions as a classic anti-sigma factor-like kinase to phosphorylate the anti-anti-sigma factor domain at the canonical regulatory site, and the phosphatase domain antagonizes this activity.</text>
</comment>
<dbReference type="SMART" id="SM00065">
    <property type="entry name" value="GAF"/>
    <property type="match status" value="1"/>
</dbReference>
<evidence type="ECO:0000256" key="13">
    <source>
        <dbReference type="ARBA" id="ARBA00056274"/>
    </source>
</evidence>
<evidence type="ECO:0000256" key="5">
    <source>
        <dbReference type="ARBA" id="ARBA00022741"/>
    </source>
</evidence>
<dbReference type="FunFam" id="3.60.40.10:FF:000005">
    <property type="entry name" value="Serine/threonine protein phosphatase"/>
    <property type="match status" value="1"/>
</dbReference>
<evidence type="ECO:0000256" key="10">
    <source>
        <dbReference type="ARBA" id="ARBA00022912"/>
    </source>
</evidence>
<gene>
    <name evidence="18" type="ORF">HKX69_06550</name>
</gene>
<dbReference type="SUPFAM" id="SSF55781">
    <property type="entry name" value="GAF domain-like"/>
    <property type="match status" value="1"/>
</dbReference>
<reference evidence="18 19" key="1">
    <citation type="submission" date="2020-05" db="EMBL/GenBank/DDBJ databases">
        <authorList>
            <person name="Li K."/>
        </authorList>
    </citation>
    <scope>NUCLEOTIDE SEQUENCE [LARGE SCALE GENOMIC DNA]</scope>
    <source>
        <strain evidence="19">jing01</strain>
    </source>
</reference>
<evidence type="ECO:0000256" key="14">
    <source>
        <dbReference type="ARBA" id="ARBA00075117"/>
    </source>
</evidence>
<keyword evidence="5" id="KW-0547">Nucleotide-binding</keyword>
<dbReference type="KEGG" id="sarg:HKX69_06550"/>
<evidence type="ECO:0000256" key="2">
    <source>
        <dbReference type="ARBA" id="ARBA00022553"/>
    </source>
</evidence>
<keyword evidence="3" id="KW-0808">Transferase</keyword>
<evidence type="ECO:0000259" key="16">
    <source>
        <dbReference type="SMART" id="SM00065"/>
    </source>
</evidence>
<dbReference type="PANTHER" id="PTHR43156:SF2">
    <property type="entry name" value="STAGE II SPORULATION PROTEIN E"/>
    <property type="match status" value="1"/>
</dbReference>